<dbReference type="EMBL" id="AAZO01002741">
    <property type="status" value="NOT_ANNOTATED_CDS"/>
    <property type="molecule type" value="Genomic_DNA"/>
</dbReference>
<dbReference type="InterPro" id="IPR015947">
    <property type="entry name" value="PUA-like_sf"/>
</dbReference>
<dbReference type="GeneID" id="8230222"/>
<evidence type="ECO:0000259" key="4">
    <source>
        <dbReference type="PROSITE" id="PS51015"/>
    </source>
</evidence>
<dbReference type="PROSITE" id="PS51015">
    <property type="entry name" value="YDG"/>
    <property type="match status" value="1"/>
</dbReference>
<reference evidence="5" key="2">
    <citation type="submission" date="2007-04" db="EMBL/GenBank/DDBJ databases">
        <title>The genome of the human body louse.</title>
        <authorList>
            <consortium name="The Human Body Louse Genome Consortium"/>
            <person name="Kirkness E."/>
            <person name="Walenz B."/>
            <person name="Hass B."/>
            <person name="Bruggner R."/>
            <person name="Strausberg R."/>
        </authorList>
    </citation>
    <scope>NUCLEOTIDE SEQUENCE</scope>
    <source>
        <strain evidence="5">USDA</strain>
    </source>
</reference>
<evidence type="ECO:0000256" key="3">
    <source>
        <dbReference type="SAM" id="MobiDB-lite"/>
    </source>
</evidence>
<dbReference type="EMBL" id="AAZO01002740">
    <property type="status" value="NOT_ANNOTATED_CDS"/>
    <property type="molecule type" value="Genomic_DNA"/>
</dbReference>
<evidence type="ECO:0000313" key="5">
    <source>
        <dbReference type="EMBL" id="EEB13355.1"/>
    </source>
</evidence>
<accession>E0VIZ9</accession>
<name>E0VIZ9_PEDHC</name>
<feature type="domain" description="YDG" evidence="4">
    <location>
        <begin position="115"/>
        <end position="284"/>
    </location>
</feature>
<dbReference type="GO" id="GO:0044027">
    <property type="term" value="P:negative regulation of gene expression via chromosomal CpG island methylation"/>
    <property type="evidence" value="ECO:0007669"/>
    <property type="project" value="TreeGrafter"/>
</dbReference>
<keyword evidence="7" id="KW-1185">Reference proteome</keyword>
<dbReference type="STRING" id="121224.E0VIZ9"/>
<feature type="region of interest" description="Disordered" evidence="3">
    <location>
        <begin position="208"/>
        <end position="233"/>
    </location>
</feature>
<dbReference type="PANTHER" id="PTHR14140:SF27">
    <property type="entry name" value="OS04G0289800 PROTEIN"/>
    <property type="match status" value="1"/>
</dbReference>
<reference evidence="6" key="3">
    <citation type="submission" date="2021-02" db="UniProtKB">
        <authorList>
            <consortium name="EnsemblMetazoa"/>
        </authorList>
    </citation>
    <scope>IDENTIFICATION</scope>
    <source>
        <strain evidence="6">USDA</strain>
    </source>
</reference>
<evidence type="ECO:0000256" key="1">
    <source>
        <dbReference type="ARBA" id="ARBA00023242"/>
    </source>
</evidence>
<gene>
    <name evidence="6" type="primary">8230222</name>
    <name evidence="5" type="ORF">Phum_PHUM236220</name>
</gene>
<sequence length="284" mass="32249">MNVTSALPIATDIKTIRENYDISNPVVAEIIKKQFSLLTPLNTSTSKFEKNANTEKKKKKKQVDKNFPLISVRRSTRLLNSPSVVYKEEDDKFISYESKSEPNKPPIVRPPNDYGAVPGVDIGFHWETRMECSMYGVHRPTVAGIHGGPNGAYSIALSGGYPYWEARGKTGHRIYRFRMERMENQPPPPWEKIKKNNLSKLTNENLNCEVEEDEEESKENVSPDQNNFNNNNNAGNIVSNEDLSHVDCEIENCIKFFCKVVQINNGISSNDKSDESDFQGWDNV</sequence>
<dbReference type="CTD" id="8230222"/>
<dbReference type="GO" id="GO:0005634">
    <property type="term" value="C:nucleus"/>
    <property type="evidence" value="ECO:0007669"/>
    <property type="project" value="UniProtKB-SubCell"/>
</dbReference>
<keyword evidence="1 2" id="KW-0539">Nucleus</keyword>
<dbReference type="Pfam" id="PF02182">
    <property type="entry name" value="SAD_SRA"/>
    <property type="match status" value="1"/>
</dbReference>
<dbReference type="InterPro" id="IPR036987">
    <property type="entry name" value="SRA-YDG_sf"/>
</dbReference>
<dbReference type="EnsemblMetazoa" id="PHUM236220-RA">
    <property type="protein sequence ID" value="PHUM236220-PA"/>
    <property type="gene ID" value="PHUM236220"/>
</dbReference>
<dbReference type="Gene3D" id="2.30.280.10">
    <property type="entry name" value="SRA-YDG"/>
    <property type="match status" value="2"/>
</dbReference>
<dbReference type="eggNOG" id="ENOG502SWI9">
    <property type="taxonomic scope" value="Eukaryota"/>
</dbReference>
<evidence type="ECO:0000313" key="7">
    <source>
        <dbReference type="Proteomes" id="UP000009046"/>
    </source>
</evidence>
<dbReference type="KEGG" id="phu:Phum_PHUM236220"/>
<dbReference type="SMART" id="SM00466">
    <property type="entry name" value="SRA"/>
    <property type="match status" value="1"/>
</dbReference>
<dbReference type="GO" id="GO:0061630">
    <property type="term" value="F:ubiquitin protein ligase activity"/>
    <property type="evidence" value="ECO:0007669"/>
    <property type="project" value="TreeGrafter"/>
</dbReference>
<dbReference type="AlphaFoldDB" id="E0VIZ9"/>
<dbReference type="PANTHER" id="PTHR14140">
    <property type="entry name" value="E3 UBIQUITIN-PROTEIN LIGASE UHRF-RELATED"/>
    <property type="match status" value="1"/>
</dbReference>
<dbReference type="SUPFAM" id="SSF88697">
    <property type="entry name" value="PUA domain-like"/>
    <property type="match status" value="1"/>
</dbReference>
<dbReference type="InParanoid" id="E0VIZ9"/>
<dbReference type="InterPro" id="IPR045134">
    <property type="entry name" value="UHRF1/2-like"/>
</dbReference>
<dbReference type="VEuPathDB" id="VectorBase:PHUM236220"/>
<dbReference type="EMBL" id="DS235216">
    <property type="protein sequence ID" value="EEB13355.1"/>
    <property type="molecule type" value="Genomic_DNA"/>
</dbReference>
<dbReference type="Proteomes" id="UP000009046">
    <property type="component" value="Unassembled WGS sequence"/>
</dbReference>
<proteinExistence type="predicted"/>
<dbReference type="GO" id="GO:0016567">
    <property type="term" value="P:protein ubiquitination"/>
    <property type="evidence" value="ECO:0007669"/>
    <property type="project" value="TreeGrafter"/>
</dbReference>
<dbReference type="HOGENOM" id="CLU_981087_0_0_1"/>
<dbReference type="RefSeq" id="XP_002426093.1">
    <property type="nucleotide sequence ID" value="XM_002426048.1"/>
</dbReference>
<protein>
    <recommendedName>
        <fullName evidence="4">YDG domain-containing protein</fullName>
    </recommendedName>
</protein>
<dbReference type="InterPro" id="IPR003105">
    <property type="entry name" value="SRA_YDG"/>
</dbReference>
<reference evidence="5" key="1">
    <citation type="submission" date="2007-04" db="EMBL/GenBank/DDBJ databases">
        <title>Annotation of Pediculus humanus corporis strain USDA.</title>
        <authorList>
            <person name="Kirkness E."/>
            <person name="Hannick L."/>
            <person name="Hass B."/>
            <person name="Bruggner R."/>
            <person name="Lawson D."/>
            <person name="Bidwell S."/>
            <person name="Joardar V."/>
            <person name="Caler E."/>
            <person name="Walenz B."/>
            <person name="Inman J."/>
            <person name="Schobel S."/>
            <person name="Galinsky K."/>
            <person name="Amedeo P."/>
            <person name="Strausberg R."/>
        </authorList>
    </citation>
    <scope>NUCLEOTIDE SEQUENCE</scope>
    <source>
        <strain evidence="5">USDA</strain>
    </source>
</reference>
<dbReference type="OrthoDB" id="2270193at2759"/>
<evidence type="ECO:0000256" key="2">
    <source>
        <dbReference type="PROSITE-ProRule" id="PRU00358"/>
    </source>
</evidence>
<evidence type="ECO:0000313" key="6">
    <source>
        <dbReference type="EnsemblMetazoa" id="PHUM236220-PA"/>
    </source>
</evidence>
<organism>
    <name type="scientific">Pediculus humanus subsp. corporis</name>
    <name type="common">Body louse</name>
    <dbReference type="NCBI Taxonomy" id="121224"/>
    <lineage>
        <taxon>Eukaryota</taxon>
        <taxon>Metazoa</taxon>
        <taxon>Ecdysozoa</taxon>
        <taxon>Arthropoda</taxon>
        <taxon>Hexapoda</taxon>
        <taxon>Insecta</taxon>
        <taxon>Pterygota</taxon>
        <taxon>Neoptera</taxon>
        <taxon>Paraneoptera</taxon>
        <taxon>Psocodea</taxon>
        <taxon>Troctomorpha</taxon>
        <taxon>Phthiraptera</taxon>
        <taxon>Anoplura</taxon>
        <taxon>Pediculidae</taxon>
        <taxon>Pediculus</taxon>
    </lineage>
</organism>
<comment type="subcellular location">
    <subcellularLocation>
        <location evidence="2">Nucleus</location>
    </subcellularLocation>
</comment>